<accession>A0AAW2U5L7</accession>
<reference evidence="1" key="1">
    <citation type="submission" date="2020-06" db="EMBL/GenBank/DDBJ databases">
        <authorList>
            <person name="Li T."/>
            <person name="Hu X."/>
            <person name="Zhang T."/>
            <person name="Song X."/>
            <person name="Zhang H."/>
            <person name="Dai N."/>
            <person name="Sheng W."/>
            <person name="Hou X."/>
            <person name="Wei L."/>
        </authorList>
    </citation>
    <scope>NUCLEOTIDE SEQUENCE</scope>
    <source>
        <strain evidence="1">KEN1</strain>
        <tissue evidence="1">Leaf</tissue>
    </source>
</reference>
<reference evidence="1" key="2">
    <citation type="journal article" date="2024" name="Plant">
        <title>Genomic evolution and insights into agronomic trait innovations of Sesamum species.</title>
        <authorList>
            <person name="Miao H."/>
            <person name="Wang L."/>
            <person name="Qu L."/>
            <person name="Liu H."/>
            <person name="Sun Y."/>
            <person name="Le M."/>
            <person name="Wang Q."/>
            <person name="Wei S."/>
            <person name="Zheng Y."/>
            <person name="Lin W."/>
            <person name="Duan Y."/>
            <person name="Cao H."/>
            <person name="Xiong S."/>
            <person name="Wang X."/>
            <person name="Wei L."/>
            <person name="Li C."/>
            <person name="Ma Q."/>
            <person name="Ju M."/>
            <person name="Zhao R."/>
            <person name="Li G."/>
            <person name="Mu C."/>
            <person name="Tian Q."/>
            <person name="Mei H."/>
            <person name="Zhang T."/>
            <person name="Gao T."/>
            <person name="Zhang H."/>
        </authorList>
    </citation>
    <scope>NUCLEOTIDE SEQUENCE</scope>
    <source>
        <strain evidence="1">KEN1</strain>
    </source>
</reference>
<protein>
    <submittedName>
        <fullName evidence="1">Uncharacterized protein</fullName>
    </submittedName>
</protein>
<comment type="caution">
    <text evidence="1">The sequence shown here is derived from an EMBL/GenBank/DDBJ whole genome shotgun (WGS) entry which is preliminary data.</text>
</comment>
<dbReference type="AlphaFoldDB" id="A0AAW2U5L7"/>
<gene>
    <name evidence="1" type="ORF">Slati_3812600</name>
</gene>
<name>A0AAW2U5L7_9LAMI</name>
<sequence length="76" mass="7560">MGQVLESGSEFVLLSPRATNSVQALILNSSIPLFMKRGGGDGSGAASAAAVAVADTGSTSAGASWNWPHVSQQASV</sequence>
<evidence type="ECO:0000313" key="1">
    <source>
        <dbReference type="EMBL" id="KAL0412229.1"/>
    </source>
</evidence>
<proteinExistence type="predicted"/>
<organism evidence="1">
    <name type="scientific">Sesamum latifolium</name>
    <dbReference type="NCBI Taxonomy" id="2727402"/>
    <lineage>
        <taxon>Eukaryota</taxon>
        <taxon>Viridiplantae</taxon>
        <taxon>Streptophyta</taxon>
        <taxon>Embryophyta</taxon>
        <taxon>Tracheophyta</taxon>
        <taxon>Spermatophyta</taxon>
        <taxon>Magnoliopsida</taxon>
        <taxon>eudicotyledons</taxon>
        <taxon>Gunneridae</taxon>
        <taxon>Pentapetalae</taxon>
        <taxon>asterids</taxon>
        <taxon>lamiids</taxon>
        <taxon>Lamiales</taxon>
        <taxon>Pedaliaceae</taxon>
        <taxon>Sesamum</taxon>
    </lineage>
</organism>
<dbReference type="EMBL" id="JACGWN010000013">
    <property type="protein sequence ID" value="KAL0412229.1"/>
    <property type="molecule type" value="Genomic_DNA"/>
</dbReference>